<name>A0A1D1VPE8_RAMVA</name>
<evidence type="ECO:0000313" key="2">
    <source>
        <dbReference type="Proteomes" id="UP000186922"/>
    </source>
</evidence>
<sequence>MDWHPWTPPLIRSTPDRLRSWNMAIWPTTGRPHSCELHFLTDIQRDLPLYRVHIDSTQLESL</sequence>
<dbReference type="Proteomes" id="UP000186922">
    <property type="component" value="Unassembled WGS sequence"/>
</dbReference>
<proteinExistence type="predicted"/>
<evidence type="ECO:0000313" key="1">
    <source>
        <dbReference type="EMBL" id="GAV02033.1"/>
    </source>
</evidence>
<organism evidence="1 2">
    <name type="scientific">Ramazzottius varieornatus</name>
    <name type="common">Water bear</name>
    <name type="synonym">Tardigrade</name>
    <dbReference type="NCBI Taxonomy" id="947166"/>
    <lineage>
        <taxon>Eukaryota</taxon>
        <taxon>Metazoa</taxon>
        <taxon>Ecdysozoa</taxon>
        <taxon>Tardigrada</taxon>
        <taxon>Eutardigrada</taxon>
        <taxon>Parachela</taxon>
        <taxon>Hypsibioidea</taxon>
        <taxon>Ramazzottiidae</taxon>
        <taxon>Ramazzottius</taxon>
    </lineage>
</organism>
<accession>A0A1D1VPE8</accession>
<keyword evidence="2" id="KW-1185">Reference proteome</keyword>
<gene>
    <name evidence="1" type="primary">RvY_12646-1</name>
    <name evidence="1" type="synonym">RvY_12646.1</name>
    <name evidence="1" type="ORF">RvY_12646</name>
</gene>
<comment type="caution">
    <text evidence="1">The sequence shown here is derived from an EMBL/GenBank/DDBJ whole genome shotgun (WGS) entry which is preliminary data.</text>
</comment>
<dbReference type="EMBL" id="BDGG01000007">
    <property type="protein sequence ID" value="GAV02033.1"/>
    <property type="molecule type" value="Genomic_DNA"/>
</dbReference>
<protein>
    <submittedName>
        <fullName evidence="1">Uncharacterized protein</fullName>
    </submittedName>
</protein>
<reference evidence="1 2" key="1">
    <citation type="journal article" date="2016" name="Nat. Commun.">
        <title>Extremotolerant tardigrade genome and improved radiotolerance of human cultured cells by tardigrade-unique protein.</title>
        <authorList>
            <person name="Hashimoto T."/>
            <person name="Horikawa D.D."/>
            <person name="Saito Y."/>
            <person name="Kuwahara H."/>
            <person name="Kozuka-Hata H."/>
            <person name="Shin-I T."/>
            <person name="Minakuchi Y."/>
            <person name="Ohishi K."/>
            <person name="Motoyama A."/>
            <person name="Aizu T."/>
            <person name="Enomoto A."/>
            <person name="Kondo K."/>
            <person name="Tanaka S."/>
            <person name="Hara Y."/>
            <person name="Koshikawa S."/>
            <person name="Sagara H."/>
            <person name="Miura T."/>
            <person name="Yokobori S."/>
            <person name="Miyagawa K."/>
            <person name="Suzuki Y."/>
            <person name="Kubo T."/>
            <person name="Oyama M."/>
            <person name="Kohara Y."/>
            <person name="Fujiyama A."/>
            <person name="Arakawa K."/>
            <person name="Katayama T."/>
            <person name="Toyoda A."/>
            <person name="Kunieda T."/>
        </authorList>
    </citation>
    <scope>NUCLEOTIDE SEQUENCE [LARGE SCALE GENOMIC DNA]</scope>
    <source>
        <strain evidence="1 2">YOKOZUNA-1</strain>
    </source>
</reference>
<dbReference type="AlphaFoldDB" id="A0A1D1VPE8"/>